<keyword evidence="2" id="KW-0812">Transmembrane</keyword>
<reference evidence="3" key="1">
    <citation type="journal article" date="2023" name="Mol. Phylogenet. Evol.">
        <title>Genome-scale phylogeny and comparative genomics of the fungal order Sordariales.</title>
        <authorList>
            <person name="Hensen N."/>
            <person name="Bonometti L."/>
            <person name="Westerberg I."/>
            <person name="Brannstrom I.O."/>
            <person name="Guillou S."/>
            <person name="Cros-Aarteil S."/>
            <person name="Calhoun S."/>
            <person name="Haridas S."/>
            <person name="Kuo A."/>
            <person name="Mondo S."/>
            <person name="Pangilinan J."/>
            <person name="Riley R."/>
            <person name="LaButti K."/>
            <person name="Andreopoulos B."/>
            <person name="Lipzen A."/>
            <person name="Chen C."/>
            <person name="Yan M."/>
            <person name="Daum C."/>
            <person name="Ng V."/>
            <person name="Clum A."/>
            <person name="Steindorff A."/>
            <person name="Ohm R.A."/>
            <person name="Martin F."/>
            <person name="Silar P."/>
            <person name="Natvig D.O."/>
            <person name="Lalanne C."/>
            <person name="Gautier V."/>
            <person name="Ament-Velasquez S.L."/>
            <person name="Kruys A."/>
            <person name="Hutchinson M.I."/>
            <person name="Powell A.J."/>
            <person name="Barry K."/>
            <person name="Miller A.N."/>
            <person name="Grigoriev I.V."/>
            <person name="Debuchy R."/>
            <person name="Gladieux P."/>
            <person name="Hiltunen Thoren M."/>
            <person name="Johannesson H."/>
        </authorList>
    </citation>
    <scope>NUCLEOTIDE SEQUENCE</scope>
    <source>
        <strain evidence="3">PSN293</strain>
    </source>
</reference>
<evidence type="ECO:0000256" key="2">
    <source>
        <dbReference type="SAM" id="Phobius"/>
    </source>
</evidence>
<proteinExistence type="predicted"/>
<feature type="region of interest" description="Disordered" evidence="1">
    <location>
        <begin position="27"/>
        <end position="84"/>
    </location>
</feature>
<keyword evidence="2" id="KW-0472">Membrane</keyword>
<dbReference type="AlphaFoldDB" id="A0AAN7B478"/>
<evidence type="ECO:0000313" key="4">
    <source>
        <dbReference type="Proteomes" id="UP001301769"/>
    </source>
</evidence>
<feature type="region of interest" description="Disordered" evidence="1">
    <location>
        <begin position="123"/>
        <end position="166"/>
    </location>
</feature>
<organism evidence="3 4">
    <name type="scientific">Rhypophila decipiens</name>
    <dbReference type="NCBI Taxonomy" id="261697"/>
    <lineage>
        <taxon>Eukaryota</taxon>
        <taxon>Fungi</taxon>
        <taxon>Dikarya</taxon>
        <taxon>Ascomycota</taxon>
        <taxon>Pezizomycotina</taxon>
        <taxon>Sordariomycetes</taxon>
        <taxon>Sordariomycetidae</taxon>
        <taxon>Sordariales</taxon>
        <taxon>Naviculisporaceae</taxon>
        <taxon>Rhypophila</taxon>
    </lineage>
</organism>
<reference evidence="3" key="2">
    <citation type="submission" date="2023-05" db="EMBL/GenBank/DDBJ databases">
        <authorList>
            <consortium name="Lawrence Berkeley National Laboratory"/>
            <person name="Steindorff A."/>
            <person name="Hensen N."/>
            <person name="Bonometti L."/>
            <person name="Westerberg I."/>
            <person name="Brannstrom I.O."/>
            <person name="Guillou S."/>
            <person name="Cros-Aarteil S."/>
            <person name="Calhoun S."/>
            <person name="Haridas S."/>
            <person name="Kuo A."/>
            <person name="Mondo S."/>
            <person name="Pangilinan J."/>
            <person name="Riley R."/>
            <person name="Labutti K."/>
            <person name="Andreopoulos B."/>
            <person name="Lipzen A."/>
            <person name="Chen C."/>
            <person name="Yanf M."/>
            <person name="Daum C."/>
            <person name="Ng V."/>
            <person name="Clum A."/>
            <person name="Ohm R."/>
            <person name="Martin F."/>
            <person name="Silar P."/>
            <person name="Natvig D."/>
            <person name="Lalanne C."/>
            <person name="Gautier V."/>
            <person name="Ament-Velasquez S.L."/>
            <person name="Kruys A."/>
            <person name="Hutchinson M.I."/>
            <person name="Powell A.J."/>
            <person name="Barry K."/>
            <person name="Miller A.N."/>
            <person name="Grigoriev I.V."/>
            <person name="Debuchy R."/>
            <person name="Gladieux P."/>
            <person name="Thoren M.H."/>
            <person name="Johannesson H."/>
        </authorList>
    </citation>
    <scope>NUCLEOTIDE SEQUENCE</scope>
    <source>
        <strain evidence="3">PSN293</strain>
    </source>
</reference>
<sequence>MASLAPDTSFFTSVAISDISFLKAEPSATNACDDGSDSSNTCSSAPETPSPSPSPSPSSASASPPPAPSGSSTTYGKDDASNSSDPNVGIQAGIWTGFGVMILILMAISGWFFYRRGKKKQAKSQQADSDQEQGSTDTSNSPPGDLLTRAKPELSGDSTDPVRVPAELQVDLEEPFLKNGGSNAAATTAVVVGELDGTPSTSIPPVELPGSPPPLRVVPAGGGQTRTRAENSGSSTEDSGNLTDDNTTGEGILGDQQPAGSSESEIRVDANNNKDDDTRIALPQVWCDENVSPSAPQARYAHAGYEAVSPNSLELERPTLTLD</sequence>
<feature type="compositionally biased region" description="Basic and acidic residues" evidence="1">
    <location>
        <begin position="264"/>
        <end position="277"/>
    </location>
</feature>
<keyword evidence="2" id="KW-1133">Transmembrane helix</keyword>
<feature type="transmembrane region" description="Helical" evidence="2">
    <location>
        <begin position="92"/>
        <end position="114"/>
    </location>
</feature>
<evidence type="ECO:0000313" key="3">
    <source>
        <dbReference type="EMBL" id="KAK4207580.1"/>
    </source>
</evidence>
<gene>
    <name evidence="3" type="ORF">QBC37DRAFT_455273</name>
</gene>
<accession>A0AAN7B478</accession>
<feature type="region of interest" description="Disordered" evidence="1">
    <location>
        <begin position="196"/>
        <end position="277"/>
    </location>
</feature>
<evidence type="ECO:0000256" key="1">
    <source>
        <dbReference type="SAM" id="MobiDB-lite"/>
    </source>
</evidence>
<name>A0AAN7B478_9PEZI</name>
<comment type="caution">
    <text evidence="3">The sequence shown here is derived from an EMBL/GenBank/DDBJ whole genome shotgun (WGS) entry which is preliminary data.</text>
</comment>
<feature type="compositionally biased region" description="Polar residues" evidence="1">
    <location>
        <begin position="132"/>
        <end position="142"/>
    </location>
</feature>
<dbReference type="EMBL" id="MU858286">
    <property type="protein sequence ID" value="KAK4207580.1"/>
    <property type="molecule type" value="Genomic_DNA"/>
</dbReference>
<feature type="compositionally biased region" description="Pro residues" evidence="1">
    <location>
        <begin position="206"/>
        <end position="216"/>
    </location>
</feature>
<protein>
    <submittedName>
        <fullName evidence="3">Uncharacterized protein</fullName>
    </submittedName>
</protein>
<feature type="compositionally biased region" description="Polar residues" evidence="1">
    <location>
        <begin position="230"/>
        <end position="249"/>
    </location>
</feature>
<keyword evidence="4" id="KW-1185">Reference proteome</keyword>
<dbReference type="Proteomes" id="UP001301769">
    <property type="component" value="Unassembled WGS sequence"/>
</dbReference>